<dbReference type="InterPro" id="IPR002071">
    <property type="entry name" value="Thermonucl_AS"/>
</dbReference>
<gene>
    <name evidence="5" type="ORF">RAK27_07500</name>
</gene>
<proteinExistence type="predicted"/>
<organism evidence="5 6">
    <name type="scientific">Carnobacterium maltaromaticum</name>
    <name type="common">Carnobacterium piscicola</name>
    <dbReference type="NCBI Taxonomy" id="2751"/>
    <lineage>
        <taxon>Bacteria</taxon>
        <taxon>Bacillati</taxon>
        <taxon>Bacillota</taxon>
        <taxon>Bacilli</taxon>
        <taxon>Lactobacillales</taxon>
        <taxon>Carnobacteriaceae</taxon>
        <taxon>Carnobacterium</taxon>
    </lineage>
</organism>
<dbReference type="GO" id="GO:0016787">
    <property type="term" value="F:hydrolase activity"/>
    <property type="evidence" value="ECO:0007669"/>
    <property type="project" value="UniProtKB-KW"/>
</dbReference>
<keyword evidence="3" id="KW-0378">Hydrolase</keyword>
<evidence type="ECO:0000256" key="2">
    <source>
        <dbReference type="ARBA" id="ARBA00022759"/>
    </source>
</evidence>
<dbReference type="GO" id="GO:0004519">
    <property type="term" value="F:endonuclease activity"/>
    <property type="evidence" value="ECO:0007669"/>
    <property type="project" value="UniProtKB-KW"/>
</dbReference>
<dbReference type="PROSITE" id="PS50830">
    <property type="entry name" value="TNASE_3"/>
    <property type="match status" value="1"/>
</dbReference>
<dbReference type="GeneID" id="83605456"/>
<dbReference type="EMBL" id="JAVBVO010000003">
    <property type="protein sequence ID" value="MDZ5758508.1"/>
    <property type="molecule type" value="Genomic_DNA"/>
</dbReference>
<keyword evidence="2" id="KW-0255">Endonuclease</keyword>
<dbReference type="SMART" id="SM00318">
    <property type="entry name" value="SNc"/>
    <property type="match status" value="1"/>
</dbReference>
<sequence>MKNSKKIMSGIGALVVLLIGTFFVAENQQITEPAKDTQRIAIELERVVDGDTIIMKENGERKRMRLLLIDTPESNTNKTGKTQPFGKEAKEFLTDYLKGKELSIVYDENHEKVDQYDRTLAYLYANDQLVEEVLLKEGLARLGYYNEKELYFNELKQSESEAKKAKKHIWSLTNYVGEKGFKDNQ</sequence>
<dbReference type="InterPro" id="IPR035437">
    <property type="entry name" value="SNase_OB-fold_sf"/>
</dbReference>
<protein>
    <submittedName>
        <fullName evidence="5">Thermonuclease family protein</fullName>
    </submittedName>
</protein>
<dbReference type="InterPro" id="IPR016071">
    <property type="entry name" value="Staphylococal_nuclease_OB-fold"/>
</dbReference>
<accession>A0AAW9JSK3</accession>
<dbReference type="GO" id="GO:0003676">
    <property type="term" value="F:nucleic acid binding"/>
    <property type="evidence" value="ECO:0007669"/>
    <property type="project" value="InterPro"/>
</dbReference>
<feature type="domain" description="TNase-like" evidence="4">
    <location>
        <begin position="38"/>
        <end position="172"/>
    </location>
</feature>
<name>A0AAW9JSK3_CARML</name>
<reference evidence="5" key="1">
    <citation type="submission" date="2023-08" db="EMBL/GenBank/DDBJ databases">
        <title>Genomic characterization of piscicolin 126 produced by Carnobacterium maltaromaticum CM22 strain isolated from salmon (Salmo salar).</title>
        <authorList>
            <person name="Gonzalez-Gragera E."/>
            <person name="Garcia-Lopez J.D."/>
            <person name="Teso-Perez C."/>
            <person name="Gimenez-Hernandez I."/>
            <person name="Peralta-Sanchez J.M."/>
            <person name="Valdivia E."/>
            <person name="Montalban-Lopez M."/>
            <person name="Martin-Platero A.M."/>
            <person name="Banos A."/>
            <person name="Martinez-Bueno M."/>
        </authorList>
    </citation>
    <scope>NUCLEOTIDE SEQUENCE</scope>
    <source>
        <strain evidence="5">CM22</strain>
    </source>
</reference>
<evidence type="ECO:0000259" key="4">
    <source>
        <dbReference type="PROSITE" id="PS50830"/>
    </source>
</evidence>
<evidence type="ECO:0000313" key="5">
    <source>
        <dbReference type="EMBL" id="MDZ5758508.1"/>
    </source>
</evidence>
<evidence type="ECO:0000313" key="6">
    <source>
        <dbReference type="Proteomes" id="UP001290462"/>
    </source>
</evidence>
<dbReference type="Pfam" id="PF00565">
    <property type="entry name" value="SNase"/>
    <property type="match status" value="1"/>
</dbReference>
<dbReference type="AlphaFoldDB" id="A0AAW9JSK3"/>
<evidence type="ECO:0000256" key="3">
    <source>
        <dbReference type="ARBA" id="ARBA00022801"/>
    </source>
</evidence>
<dbReference type="PANTHER" id="PTHR12302">
    <property type="entry name" value="EBNA2 BINDING PROTEIN P100"/>
    <property type="match status" value="1"/>
</dbReference>
<dbReference type="Gene3D" id="2.40.50.90">
    <property type="match status" value="1"/>
</dbReference>
<dbReference type="SUPFAM" id="SSF50199">
    <property type="entry name" value="Staphylococcal nuclease"/>
    <property type="match status" value="1"/>
</dbReference>
<dbReference type="Proteomes" id="UP001290462">
    <property type="component" value="Unassembled WGS sequence"/>
</dbReference>
<keyword evidence="1" id="KW-0540">Nuclease</keyword>
<dbReference type="PANTHER" id="PTHR12302:SF3">
    <property type="entry name" value="SERINE_THREONINE-PROTEIN KINASE 31"/>
    <property type="match status" value="1"/>
</dbReference>
<comment type="caution">
    <text evidence="5">The sequence shown here is derived from an EMBL/GenBank/DDBJ whole genome shotgun (WGS) entry which is preliminary data.</text>
</comment>
<dbReference type="PROSITE" id="PS01123">
    <property type="entry name" value="TNASE_1"/>
    <property type="match status" value="1"/>
</dbReference>
<evidence type="ECO:0000256" key="1">
    <source>
        <dbReference type="ARBA" id="ARBA00022722"/>
    </source>
</evidence>
<dbReference type="RefSeq" id="WP_057000710.1">
    <property type="nucleotide sequence ID" value="NZ_CBCPHT010000003.1"/>
</dbReference>